<protein>
    <submittedName>
        <fullName evidence="3">Uncharacterized protein</fullName>
    </submittedName>
</protein>
<comment type="caution">
    <text evidence="3">The sequence shown here is derived from an EMBL/GenBank/DDBJ whole genome shotgun (WGS) entry which is preliminary data.</text>
</comment>
<feature type="signal peptide" evidence="2">
    <location>
        <begin position="1"/>
        <end position="19"/>
    </location>
</feature>
<keyword evidence="4" id="KW-1185">Reference proteome</keyword>
<sequence>MKFSVTVLAVFLLRSSVLAAPPTAMDGRIERLEKRVTFRSFTNALSHEKEAKLAQMEGKMKGPGWARQEAKPADLEKTPAMGRLSKHMTFKGDKDTPSPEQEKKLAAMEAKFVGLKKQISFKSYTYALSPEQEAKFAAMEERLVGLEKRMAFKSYIDDAEALTPEQQAKLESMENKFGGMDTKTRPDDRIPSTKEVRPVPVDVNKTHFIRPARLVKQIEGSNIKFVEMQQKFTDMEKKLAFLERKLGKGINEIIRID</sequence>
<feature type="region of interest" description="Disordered" evidence="1">
    <location>
        <begin position="62"/>
        <end position="101"/>
    </location>
</feature>
<reference evidence="4" key="2">
    <citation type="submission" date="2013-04" db="EMBL/GenBank/DDBJ databases">
        <title>Genomic mechanisms accounting for the adaptation to parasitism in nematode-trapping fungi.</title>
        <authorList>
            <person name="Ahren D.G."/>
        </authorList>
    </citation>
    <scope>NUCLEOTIDE SEQUENCE [LARGE SCALE GENOMIC DNA]</scope>
    <source>
        <strain evidence="4">CBS 200.50</strain>
    </source>
</reference>
<proteinExistence type="predicted"/>
<dbReference type="EMBL" id="AQGS01001233">
    <property type="protein sequence ID" value="EPS35241.1"/>
    <property type="molecule type" value="Genomic_DNA"/>
</dbReference>
<dbReference type="HOGENOM" id="CLU_1081908_0_0_1"/>
<gene>
    <name evidence="3" type="ORF">H072_11448</name>
</gene>
<evidence type="ECO:0000256" key="1">
    <source>
        <dbReference type="SAM" id="MobiDB-lite"/>
    </source>
</evidence>
<feature type="compositionally biased region" description="Basic and acidic residues" evidence="1">
    <location>
        <begin position="68"/>
        <end position="77"/>
    </location>
</feature>
<organism evidence="3 4">
    <name type="scientific">Dactylellina haptotyla (strain CBS 200.50)</name>
    <name type="common">Nematode-trapping fungus</name>
    <name type="synonym">Monacrosporium haptotylum</name>
    <dbReference type="NCBI Taxonomy" id="1284197"/>
    <lineage>
        <taxon>Eukaryota</taxon>
        <taxon>Fungi</taxon>
        <taxon>Dikarya</taxon>
        <taxon>Ascomycota</taxon>
        <taxon>Pezizomycotina</taxon>
        <taxon>Orbiliomycetes</taxon>
        <taxon>Orbiliales</taxon>
        <taxon>Orbiliaceae</taxon>
        <taxon>Dactylellina</taxon>
    </lineage>
</organism>
<evidence type="ECO:0000256" key="2">
    <source>
        <dbReference type="SAM" id="SignalP"/>
    </source>
</evidence>
<name>S8A244_DACHA</name>
<reference evidence="3 4" key="1">
    <citation type="journal article" date="2013" name="PLoS Genet.">
        <title>Genomic mechanisms accounting for the adaptation to parasitism in nematode-trapping fungi.</title>
        <authorList>
            <person name="Meerupati T."/>
            <person name="Andersson K.M."/>
            <person name="Friman E."/>
            <person name="Kumar D."/>
            <person name="Tunlid A."/>
            <person name="Ahren D."/>
        </authorList>
    </citation>
    <scope>NUCLEOTIDE SEQUENCE [LARGE SCALE GENOMIC DNA]</scope>
    <source>
        <strain evidence="3 4">CBS 200.50</strain>
    </source>
</reference>
<evidence type="ECO:0000313" key="3">
    <source>
        <dbReference type="EMBL" id="EPS35241.1"/>
    </source>
</evidence>
<feature type="compositionally biased region" description="Basic and acidic residues" evidence="1">
    <location>
        <begin position="90"/>
        <end position="101"/>
    </location>
</feature>
<feature type="chain" id="PRO_5004548219" evidence="2">
    <location>
        <begin position="20"/>
        <end position="257"/>
    </location>
</feature>
<accession>S8A244</accession>
<dbReference type="Proteomes" id="UP000015100">
    <property type="component" value="Unassembled WGS sequence"/>
</dbReference>
<keyword evidence="2" id="KW-0732">Signal</keyword>
<dbReference type="AlphaFoldDB" id="S8A244"/>
<evidence type="ECO:0000313" key="4">
    <source>
        <dbReference type="Proteomes" id="UP000015100"/>
    </source>
</evidence>